<dbReference type="EMBL" id="JANAVB010011999">
    <property type="protein sequence ID" value="KAJ6836534.1"/>
    <property type="molecule type" value="Genomic_DNA"/>
</dbReference>
<dbReference type="AlphaFoldDB" id="A0AAX6H744"/>
<reference evidence="1" key="2">
    <citation type="submission" date="2023-04" db="EMBL/GenBank/DDBJ databases">
        <authorList>
            <person name="Bruccoleri R.E."/>
            <person name="Oakeley E.J."/>
            <person name="Faust A.-M."/>
            <person name="Dessus-Babus S."/>
            <person name="Altorfer M."/>
            <person name="Burckhardt D."/>
            <person name="Oertli M."/>
            <person name="Naumann U."/>
            <person name="Petersen F."/>
            <person name="Wong J."/>
        </authorList>
    </citation>
    <scope>NUCLEOTIDE SEQUENCE</scope>
    <source>
        <strain evidence="1">GSM-AAB239-AS_SAM_17_03QT</strain>
        <tissue evidence="1">Leaf</tissue>
    </source>
</reference>
<name>A0AAX6H744_IRIPA</name>
<keyword evidence="2" id="KW-1185">Reference proteome</keyword>
<organism evidence="1 2">
    <name type="scientific">Iris pallida</name>
    <name type="common">Sweet iris</name>
    <dbReference type="NCBI Taxonomy" id="29817"/>
    <lineage>
        <taxon>Eukaryota</taxon>
        <taxon>Viridiplantae</taxon>
        <taxon>Streptophyta</taxon>
        <taxon>Embryophyta</taxon>
        <taxon>Tracheophyta</taxon>
        <taxon>Spermatophyta</taxon>
        <taxon>Magnoliopsida</taxon>
        <taxon>Liliopsida</taxon>
        <taxon>Asparagales</taxon>
        <taxon>Iridaceae</taxon>
        <taxon>Iridoideae</taxon>
        <taxon>Irideae</taxon>
        <taxon>Iris</taxon>
    </lineage>
</organism>
<accession>A0AAX6H744</accession>
<evidence type="ECO:0000313" key="2">
    <source>
        <dbReference type="Proteomes" id="UP001140949"/>
    </source>
</evidence>
<reference evidence="1" key="1">
    <citation type="journal article" date="2023" name="GigaByte">
        <title>Genome assembly of the bearded iris, Iris pallida Lam.</title>
        <authorList>
            <person name="Bruccoleri R.E."/>
            <person name="Oakeley E.J."/>
            <person name="Faust A.M.E."/>
            <person name="Altorfer M."/>
            <person name="Dessus-Babus S."/>
            <person name="Burckhardt D."/>
            <person name="Oertli M."/>
            <person name="Naumann U."/>
            <person name="Petersen F."/>
            <person name="Wong J."/>
        </authorList>
    </citation>
    <scope>NUCLEOTIDE SEQUENCE</scope>
    <source>
        <strain evidence="1">GSM-AAB239-AS_SAM_17_03QT</strain>
    </source>
</reference>
<gene>
    <name evidence="1" type="ORF">M6B38_326000</name>
</gene>
<dbReference type="Proteomes" id="UP001140949">
    <property type="component" value="Unassembled WGS sequence"/>
</dbReference>
<proteinExistence type="predicted"/>
<evidence type="ECO:0000313" key="1">
    <source>
        <dbReference type="EMBL" id="KAJ6836534.1"/>
    </source>
</evidence>
<protein>
    <submittedName>
        <fullName evidence="1">Uncharacterized protein</fullName>
    </submittedName>
</protein>
<comment type="caution">
    <text evidence="1">The sequence shown here is derived from an EMBL/GenBank/DDBJ whole genome shotgun (WGS) entry which is preliminary data.</text>
</comment>
<sequence length="107" mass="12058">MGSGTRHRRRRRLGWQLKPVLTGGAAQDGERARASDLREVRYCARQGERLGSGSGALAIDTVIRTWRHGSRLRSGFSFSLYLDLLLIPPCFCVRFGHEDCIDVKNEI</sequence>